<keyword evidence="4" id="KW-0378">Hydrolase</keyword>
<proteinExistence type="predicted"/>
<feature type="domain" description="Endonuclease/exonuclease/phosphatase" evidence="2">
    <location>
        <begin position="52"/>
        <end position="270"/>
    </location>
</feature>
<dbReference type="PANTHER" id="PTHR16320:SF23">
    <property type="entry name" value="SPHINGOMYELINASE C 1"/>
    <property type="match status" value="1"/>
</dbReference>
<keyword evidence="4" id="KW-0540">Nuclease</keyword>
<keyword evidence="4" id="KW-0255">Endonuclease</keyword>
<evidence type="ECO:0000313" key="3">
    <source>
        <dbReference type="EMBL" id="KAA9020934.1"/>
    </source>
</evidence>
<accession>A0A5J5I7V8</accession>
<comment type="caution">
    <text evidence="4">The sequence shown here is derived from an EMBL/GenBank/DDBJ whole genome shotgun (WGS) entry which is preliminary data.</text>
</comment>
<evidence type="ECO:0000313" key="5">
    <source>
        <dbReference type="Proteomes" id="UP000325933"/>
    </source>
</evidence>
<feature type="chain" id="PRO_5023923315" evidence="1">
    <location>
        <begin position="25"/>
        <end position="368"/>
    </location>
</feature>
<dbReference type="Gene3D" id="3.60.10.10">
    <property type="entry name" value="Endonuclease/exonuclease/phosphatase"/>
    <property type="match status" value="1"/>
</dbReference>
<gene>
    <name evidence="4" type="ORF">F4U95_04560</name>
    <name evidence="3" type="ORF">F4U96_04560</name>
</gene>
<evidence type="ECO:0000313" key="4">
    <source>
        <dbReference type="EMBL" id="KAA9033261.1"/>
    </source>
</evidence>
<dbReference type="InterPro" id="IPR005135">
    <property type="entry name" value="Endo/exonuclease/phosphatase"/>
</dbReference>
<evidence type="ECO:0000256" key="1">
    <source>
        <dbReference type="SAM" id="SignalP"/>
    </source>
</evidence>
<dbReference type="Proteomes" id="UP000326364">
    <property type="component" value="Unassembled WGS sequence"/>
</dbReference>
<protein>
    <submittedName>
        <fullName evidence="4">Endonuclease</fullName>
    </submittedName>
</protein>
<dbReference type="EMBL" id="VYQB01000002">
    <property type="protein sequence ID" value="KAA9020934.1"/>
    <property type="molecule type" value="Genomic_DNA"/>
</dbReference>
<dbReference type="RefSeq" id="WP_150424729.1">
    <property type="nucleotide sequence ID" value="NZ_VYQA01000002.1"/>
</dbReference>
<dbReference type="SUPFAM" id="SSF56219">
    <property type="entry name" value="DNase I-like"/>
    <property type="match status" value="1"/>
</dbReference>
<dbReference type="GO" id="GO:0004767">
    <property type="term" value="F:sphingomyelin phosphodiesterase activity"/>
    <property type="evidence" value="ECO:0007669"/>
    <property type="project" value="InterPro"/>
</dbReference>
<dbReference type="InterPro" id="IPR038772">
    <property type="entry name" value="Sph/SMPD2-like"/>
</dbReference>
<evidence type="ECO:0000259" key="2">
    <source>
        <dbReference type="Pfam" id="PF03372"/>
    </source>
</evidence>
<dbReference type="PANTHER" id="PTHR16320">
    <property type="entry name" value="SPHINGOMYELINASE FAMILY MEMBER"/>
    <property type="match status" value="1"/>
</dbReference>
<organism evidence="4 5">
    <name type="scientific">Sphingobium limneticum</name>
    <dbReference type="NCBI Taxonomy" id="1007511"/>
    <lineage>
        <taxon>Bacteria</taxon>
        <taxon>Pseudomonadati</taxon>
        <taxon>Pseudomonadota</taxon>
        <taxon>Alphaproteobacteria</taxon>
        <taxon>Sphingomonadales</taxon>
        <taxon>Sphingomonadaceae</taxon>
        <taxon>Sphingobium</taxon>
    </lineage>
</organism>
<keyword evidence="1" id="KW-0732">Signal</keyword>
<evidence type="ECO:0000313" key="6">
    <source>
        <dbReference type="Proteomes" id="UP000326364"/>
    </source>
</evidence>
<dbReference type="GO" id="GO:0004519">
    <property type="term" value="F:endonuclease activity"/>
    <property type="evidence" value="ECO:0007669"/>
    <property type="project" value="UniProtKB-KW"/>
</dbReference>
<dbReference type="EMBL" id="VYQA01000002">
    <property type="protein sequence ID" value="KAA9033261.1"/>
    <property type="molecule type" value="Genomic_DNA"/>
</dbReference>
<feature type="signal peptide" evidence="1">
    <location>
        <begin position="1"/>
        <end position="24"/>
    </location>
</feature>
<name>A0A5J5I7V8_9SPHN</name>
<reference evidence="5 6" key="1">
    <citation type="submission" date="2019-09" db="EMBL/GenBank/DDBJ databases">
        <authorList>
            <person name="Feng G."/>
        </authorList>
    </citation>
    <scope>NUCLEOTIDE SEQUENCE [LARGE SCALE GENOMIC DNA]</scope>
    <source>
        <strain evidence="4 5">KACC 19283</strain>
        <strain evidence="3 6">KACC 19284</strain>
    </source>
</reference>
<sequence>MFKPARALLFASLTALLAASSPSASLPSASAPGDLRRASLPAASADLPLSIMTYNVMGLPWPVAFGRDEALGQIADRLAGLRAEGHQPHIVLIQEGFVADAAQFAQRAGYAHVAAGPDSMMRSAFPATANDQAYLRAARWDRGETLNKQLNSGLIILSDYPIVAVDRIAYPAFACAGFDCLANKGAMIAHLRVPGIDRPVAVVNTHLNARKAAGVSIARSLRAFDRQAGLLAGFVARHVPRDRTLLLGGDLNIGGDAHRIRAFFAHWNRAGLNFVATSLGGSRQAQAQALLADPADRRDLDETVLRSKDWTFARAEDGAPMTVAAAQIAFGGPANQRLSDHVGYAIGYAIGYATPQARPVRFADAGGR</sequence>
<dbReference type="AlphaFoldDB" id="A0A5J5I7V8"/>
<keyword evidence="6" id="KW-1185">Reference proteome</keyword>
<dbReference type="InterPro" id="IPR036691">
    <property type="entry name" value="Endo/exonu/phosph_ase_sf"/>
</dbReference>
<dbReference type="Pfam" id="PF03372">
    <property type="entry name" value="Exo_endo_phos"/>
    <property type="match status" value="1"/>
</dbReference>
<dbReference type="Proteomes" id="UP000325933">
    <property type="component" value="Unassembled WGS sequence"/>
</dbReference>